<comment type="caution">
    <text evidence="9">The sequence shown here is derived from an EMBL/GenBank/DDBJ whole genome shotgun (WGS) entry which is preliminary data.</text>
</comment>
<dbReference type="SUPFAM" id="SSF51419">
    <property type="entry name" value="PLP-binding barrel"/>
    <property type="match status" value="1"/>
</dbReference>
<dbReference type="NCBIfam" id="TIGR00492">
    <property type="entry name" value="alr"/>
    <property type="match status" value="1"/>
</dbReference>
<dbReference type="FunFam" id="3.20.20.10:FF:000002">
    <property type="entry name" value="Alanine racemase"/>
    <property type="match status" value="1"/>
</dbReference>
<dbReference type="InterPro" id="IPR020622">
    <property type="entry name" value="Ala_racemase_pyridoxalP-BS"/>
</dbReference>
<comment type="catalytic activity">
    <reaction evidence="4">
        <text>L-alanine = D-alanine</text>
        <dbReference type="Rhea" id="RHEA:20249"/>
        <dbReference type="ChEBI" id="CHEBI:57416"/>
        <dbReference type="ChEBI" id="CHEBI:57972"/>
        <dbReference type="EC" id="5.1.1.1"/>
    </reaction>
</comment>
<dbReference type="Gene3D" id="2.40.37.10">
    <property type="entry name" value="Lyase, Ornithine Decarboxylase, Chain A, domain 1"/>
    <property type="match status" value="1"/>
</dbReference>
<evidence type="ECO:0000256" key="4">
    <source>
        <dbReference type="HAMAP-Rule" id="MF_01201"/>
    </source>
</evidence>
<evidence type="ECO:0000256" key="2">
    <source>
        <dbReference type="ARBA" id="ARBA00022898"/>
    </source>
</evidence>
<keyword evidence="3 4" id="KW-0413">Isomerase</keyword>
<dbReference type="InterPro" id="IPR001608">
    <property type="entry name" value="Ala_racemase_N"/>
</dbReference>
<accession>A0A395XCA2</accession>
<dbReference type="GO" id="GO:0009252">
    <property type="term" value="P:peptidoglycan biosynthetic process"/>
    <property type="evidence" value="ECO:0007669"/>
    <property type="project" value="TreeGrafter"/>
</dbReference>
<dbReference type="HAMAP" id="MF_01201">
    <property type="entry name" value="Ala_racemase"/>
    <property type="match status" value="1"/>
</dbReference>
<dbReference type="Pfam" id="PF01168">
    <property type="entry name" value="Ala_racemase_N"/>
    <property type="match status" value="1"/>
</dbReference>
<evidence type="ECO:0000259" key="7">
    <source>
        <dbReference type="SMART" id="SM01005"/>
    </source>
</evidence>
<comment type="cofactor">
    <cofactor evidence="1 4 5">
        <name>pyridoxal 5'-phosphate</name>
        <dbReference type="ChEBI" id="CHEBI:597326"/>
    </cofactor>
</comment>
<name>A0A395XCA2_9FIRM</name>
<dbReference type="EC" id="5.1.1.1" evidence="4"/>
<dbReference type="InterPro" id="IPR011079">
    <property type="entry name" value="Ala_racemase_C"/>
</dbReference>
<feature type="modified residue" description="N6-(pyridoxal phosphate)lysine" evidence="4 5">
    <location>
        <position position="38"/>
    </location>
</feature>
<comment type="function">
    <text evidence="4">Catalyzes the interconversion of L-alanine and D-alanine. May also act on other amino acids.</text>
</comment>
<feature type="binding site" evidence="4 6">
    <location>
        <position position="137"/>
    </location>
    <ligand>
        <name>substrate</name>
    </ligand>
</feature>
<dbReference type="GO" id="GO:0030170">
    <property type="term" value="F:pyridoxal phosphate binding"/>
    <property type="evidence" value="ECO:0007669"/>
    <property type="project" value="UniProtKB-UniRule"/>
</dbReference>
<dbReference type="Pfam" id="PF00842">
    <property type="entry name" value="Ala_racemase_C"/>
    <property type="match status" value="1"/>
</dbReference>
<evidence type="ECO:0000256" key="6">
    <source>
        <dbReference type="PIRSR" id="PIRSR600821-52"/>
    </source>
</evidence>
<dbReference type="RefSeq" id="WP_117627808.1">
    <property type="nucleotide sequence ID" value="NZ_JBQHXP010000015.1"/>
</dbReference>
<dbReference type="Gene3D" id="3.20.20.10">
    <property type="entry name" value="Alanine racemase"/>
    <property type="match status" value="1"/>
</dbReference>
<gene>
    <name evidence="9" type="primary">alr</name>
    <name evidence="10" type="ORF">DW767_06060</name>
    <name evidence="9" type="ORF">DWW07_05310</name>
    <name evidence="8" type="ORF">DXB81_04165</name>
</gene>
<dbReference type="InterPro" id="IPR000821">
    <property type="entry name" value="Ala_racemase"/>
</dbReference>
<dbReference type="Proteomes" id="UP000265828">
    <property type="component" value="Unassembled WGS sequence"/>
</dbReference>
<dbReference type="SUPFAM" id="SSF50621">
    <property type="entry name" value="Alanine racemase C-terminal domain-like"/>
    <property type="match status" value="1"/>
</dbReference>
<feature type="binding site" evidence="4 6">
    <location>
        <position position="316"/>
    </location>
    <ligand>
        <name>substrate</name>
    </ligand>
</feature>
<dbReference type="UniPathway" id="UPA00042">
    <property type="reaction ID" value="UER00497"/>
</dbReference>
<comment type="similarity">
    <text evidence="4">Belongs to the alanine racemase family.</text>
</comment>
<evidence type="ECO:0000313" key="10">
    <source>
        <dbReference type="EMBL" id="RHE14083.1"/>
    </source>
</evidence>
<dbReference type="Proteomes" id="UP000261222">
    <property type="component" value="Unassembled WGS sequence"/>
</dbReference>
<dbReference type="GO" id="GO:0005829">
    <property type="term" value="C:cytosol"/>
    <property type="evidence" value="ECO:0007669"/>
    <property type="project" value="TreeGrafter"/>
</dbReference>
<evidence type="ECO:0000313" key="13">
    <source>
        <dbReference type="Proteomes" id="UP000284644"/>
    </source>
</evidence>
<evidence type="ECO:0000256" key="3">
    <source>
        <dbReference type="ARBA" id="ARBA00023235"/>
    </source>
</evidence>
<evidence type="ECO:0000313" key="12">
    <source>
        <dbReference type="Proteomes" id="UP000265828"/>
    </source>
</evidence>
<dbReference type="Proteomes" id="UP000284644">
    <property type="component" value="Unassembled WGS sequence"/>
</dbReference>
<dbReference type="GO" id="GO:0008784">
    <property type="term" value="F:alanine racemase activity"/>
    <property type="evidence" value="ECO:0007669"/>
    <property type="project" value="UniProtKB-UniRule"/>
</dbReference>
<feature type="active site" description="Proton acceptor; specific for L-alanine" evidence="4">
    <location>
        <position position="268"/>
    </location>
</feature>
<dbReference type="InterPro" id="IPR029066">
    <property type="entry name" value="PLP-binding_barrel"/>
</dbReference>
<dbReference type="PANTHER" id="PTHR30511:SF0">
    <property type="entry name" value="ALANINE RACEMASE, CATABOLIC-RELATED"/>
    <property type="match status" value="1"/>
</dbReference>
<evidence type="ECO:0000313" key="11">
    <source>
        <dbReference type="Proteomes" id="UP000261222"/>
    </source>
</evidence>
<comment type="pathway">
    <text evidence="4">Amino-acid biosynthesis; D-alanine biosynthesis; D-alanine from L-alanine: step 1/1.</text>
</comment>
<reference evidence="11 12" key="1">
    <citation type="submission" date="2018-08" db="EMBL/GenBank/DDBJ databases">
        <title>A genome reference for cultivated species of the human gut microbiota.</title>
        <authorList>
            <person name="Zou Y."/>
            <person name="Xue W."/>
            <person name="Luo G."/>
        </authorList>
    </citation>
    <scope>NUCLEOTIDE SEQUENCE [LARGE SCALE GENOMIC DNA]</scope>
    <source>
        <strain evidence="9 12">AF14-23</strain>
        <strain evidence="10 13">AM29-25AC</strain>
        <strain evidence="8 11">OM06-11AA</strain>
    </source>
</reference>
<dbReference type="PROSITE" id="PS00395">
    <property type="entry name" value="ALANINE_RACEMASE"/>
    <property type="match status" value="1"/>
</dbReference>
<dbReference type="SMART" id="SM01005">
    <property type="entry name" value="Ala_racemase_C"/>
    <property type="match status" value="1"/>
</dbReference>
<sequence length="388" mass="43206">MKKFERVKAVVSLDAIAHNFEEMKKNIADGTRIVAVIKADGYGHGAEAISRLIEDYEYIWGFATATAEEAIQLKDAGIEKPVLILGLVFEEYFQELIRKDVRLTVCEYNVAKILSDEAVRQGRQVHIHIALDTGMSRIGFADKPESVEEIKKIAALPNVEIEGMFTHFARADETDKAPAVEQLKRYLAFADLLEKAGVQIPLKHCSNSAGIIRMPEANLNLVRAGITIYGIYPSDEVERDIVKLEPAMELKSHVAYVKDLPAGTAISYGGTFASENDLRVATIPVGYADGYPRTLSNKGWVLIHGQKAPILGRVCMDQFMVDVTHIPDVKHGDEVTLIGRDGDEFISIETFGDMSGRFSYEFACDISKRVPRVYIKDGKEWGDLTFFE</sequence>
<organism evidence="9 12">
    <name type="scientific">Blautia obeum</name>
    <dbReference type="NCBI Taxonomy" id="40520"/>
    <lineage>
        <taxon>Bacteria</taxon>
        <taxon>Bacillati</taxon>
        <taxon>Bacillota</taxon>
        <taxon>Clostridia</taxon>
        <taxon>Lachnospirales</taxon>
        <taxon>Lachnospiraceae</taxon>
        <taxon>Blautia</taxon>
    </lineage>
</organism>
<dbReference type="GO" id="GO:0030632">
    <property type="term" value="P:D-alanine biosynthetic process"/>
    <property type="evidence" value="ECO:0007669"/>
    <property type="project" value="UniProtKB-UniRule"/>
</dbReference>
<dbReference type="PRINTS" id="PR00992">
    <property type="entry name" value="ALARACEMASE"/>
</dbReference>
<dbReference type="EMBL" id="QSJW01000003">
    <property type="protein sequence ID" value="RHE14083.1"/>
    <property type="molecule type" value="Genomic_DNA"/>
</dbReference>
<dbReference type="CDD" id="cd00430">
    <property type="entry name" value="PLPDE_III_AR"/>
    <property type="match status" value="1"/>
</dbReference>
<protein>
    <recommendedName>
        <fullName evidence="4">Alanine racemase</fullName>
        <ecNumber evidence="4">5.1.1.1</ecNumber>
    </recommendedName>
</protein>
<feature type="active site" description="Proton acceptor; specific for D-alanine" evidence="4">
    <location>
        <position position="38"/>
    </location>
</feature>
<dbReference type="EMBL" id="QSUB01000001">
    <property type="protein sequence ID" value="RGN07703.1"/>
    <property type="molecule type" value="Genomic_DNA"/>
</dbReference>
<feature type="domain" description="Alanine racemase C-terminal" evidence="7">
    <location>
        <begin position="247"/>
        <end position="375"/>
    </location>
</feature>
<proteinExistence type="inferred from homology"/>
<evidence type="ECO:0000313" key="9">
    <source>
        <dbReference type="EMBL" id="RGV65067.1"/>
    </source>
</evidence>
<evidence type="ECO:0000256" key="1">
    <source>
        <dbReference type="ARBA" id="ARBA00001933"/>
    </source>
</evidence>
<evidence type="ECO:0000256" key="5">
    <source>
        <dbReference type="PIRSR" id="PIRSR600821-50"/>
    </source>
</evidence>
<dbReference type="PANTHER" id="PTHR30511">
    <property type="entry name" value="ALANINE RACEMASE"/>
    <property type="match status" value="1"/>
</dbReference>
<dbReference type="InterPro" id="IPR009006">
    <property type="entry name" value="Ala_racemase/Decarboxylase_C"/>
</dbReference>
<keyword evidence="2 4" id="KW-0663">Pyridoxal phosphate</keyword>
<dbReference type="AlphaFoldDB" id="A0A395XCA2"/>
<evidence type="ECO:0000313" key="8">
    <source>
        <dbReference type="EMBL" id="RGN07703.1"/>
    </source>
</evidence>
<dbReference type="EMBL" id="QRZI01000003">
    <property type="protein sequence ID" value="RGV65067.1"/>
    <property type="molecule type" value="Genomic_DNA"/>
</dbReference>